<dbReference type="RefSeq" id="XP_026677853.1">
    <property type="nucleotide sequence ID" value="XM_026822052.1"/>
</dbReference>
<feature type="region of interest" description="Disordered" evidence="1">
    <location>
        <begin position="522"/>
        <end position="555"/>
    </location>
</feature>
<keyword evidence="2" id="KW-0732">Signal</keyword>
<evidence type="ECO:0000256" key="1">
    <source>
        <dbReference type="SAM" id="MobiDB-lite"/>
    </source>
</evidence>
<evidence type="ECO:0000313" key="4">
    <source>
        <dbReference type="RefSeq" id="XP_026677853.1"/>
    </source>
</evidence>
<gene>
    <name evidence="4" type="primary">LOC113466544</name>
</gene>
<feature type="compositionally biased region" description="Low complexity" evidence="1">
    <location>
        <begin position="286"/>
        <end position="304"/>
    </location>
</feature>
<dbReference type="KEGG" id="dci:113466544"/>
<dbReference type="GeneID" id="113466544"/>
<feature type="chain" id="PRO_5018124884" evidence="2">
    <location>
        <begin position="21"/>
        <end position="555"/>
    </location>
</feature>
<feature type="compositionally biased region" description="Polar residues" evidence="1">
    <location>
        <begin position="332"/>
        <end position="341"/>
    </location>
</feature>
<feature type="compositionally biased region" description="Low complexity" evidence="1">
    <location>
        <begin position="164"/>
        <end position="183"/>
    </location>
</feature>
<keyword evidence="3" id="KW-1185">Reference proteome</keyword>
<evidence type="ECO:0000256" key="2">
    <source>
        <dbReference type="SAM" id="SignalP"/>
    </source>
</evidence>
<feature type="compositionally biased region" description="Polar residues" evidence="1">
    <location>
        <begin position="524"/>
        <end position="555"/>
    </location>
</feature>
<name>A0A3Q0IT82_DIACI</name>
<dbReference type="AlphaFoldDB" id="A0A3Q0IT82"/>
<dbReference type="Proteomes" id="UP000079169">
    <property type="component" value="Unplaced"/>
</dbReference>
<protein>
    <submittedName>
        <fullName evidence="4">Uncharacterized protein LOC113466544</fullName>
    </submittedName>
</protein>
<sequence length="555" mass="58690">MMKLRILVLIFLISWHETLCGVVSVDDCTEPGAHRYHAHSSHSAAYTSGYSQQHPAPIGHSATSSSYMRTGNAASSRYTQGEADDLQVASSYYSPSVATGFFFFLSSDIRIYRGNSTGEIHIPWYYSSTCPRDIIPHPHNLTRLVVPVRVTVTREHTVLPGGVTSQQQESSYTSHSSSTQPHTVTYVQSGNTAGSADSSYSYNAQGVKVAPQVYTVGSQGSVYIPEGSSVSHQHQSNVRQDNVIVPGAVPILNSEEALRKSNKLFDLVSGYGTFLPAKEEEHVEKSSSSSIKSGSQYGSQSQYSVRGEHESSAEYHSRVTGSGGEYHRVSGVTYQPSASSGSGTGYQGVIPAGGGVKKTTTVYSSYSSNQGLGSQISPGVPVGDTINPPEVSGSYFSAGGAGGRQGYTTRTGYATSGGYGVRNENYGYSGASRDAALSSGYGVKSSGLSSSYAANANTLASGYAANANRDAALTQNLALNRDYTAVCPTVCPVIEPNCILPVCDTSTGGVKKYGISSSWSSKSQTVNGKTTESKQAQVTVNDNGKIDTYSTHNRK</sequence>
<reference evidence="4" key="1">
    <citation type="submission" date="2025-08" db="UniProtKB">
        <authorList>
            <consortium name="RefSeq"/>
        </authorList>
    </citation>
    <scope>IDENTIFICATION</scope>
</reference>
<feature type="region of interest" description="Disordered" evidence="1">
    <location>
        <begin position="279"/>
        <end position="345"/>
    </location>
</feature>
<feature type="signal peptide" evidence="2">
    <location>
        <begin position="1"/>
        <end position="20"/>
    </location>
</feature>
<dbReference type="PaxDb" id="121845-A0A3Q0IT82"/>
<feature type="compositionally biased region" description="Basic and acidic residues" evidence="1">
    <location>
        <begin position="306"/>
        <end position="317"/>
    </location>
</feature>
<feature type="region of interest" description="Disordered" evidence="1">
    <location>
        <begin position="159"/>
        <end position="190"/>
    </location>
</feature>
<evidence type="ECO:0000313" key="3">
    <source>
        <dbReference type="Proteomes" id="UP000079169"/>
    </source>
</evidence>
<accession>A0A3Q0IT82</accession>
<proteinExistence type="predicted"/>
<organism evidence="3 4">
    <name type="scientific">Diaphorina citri</name>
    <name type="common">Asian citrus psyllid</name>
    <dbReference type="NCBI Taxonomy" id="121845"/>
    <lineage>
        <taxon>Eukaryota</taxon>
        <taxon>Metazoa</taxon>
        <taxon>Ecdysozoa</taxon>
        <taxon>Arthropoda</taxon>
        <taxon>Hexapoda</taxon>
        <taxon>Insecta</taxon>
        <taxon>Pterygota</taxon>
        <taxon>Neoptera</taxon>
        <taxon>Paraneoptera</taxon>
        <taxon>Hemiptera</taxon>
        <taxon>Sternorrhyncha</taxon>
        <taxon>Psylloidea</taxon>
        <taxon>Psyllidae</taxon>
        <taxon>Diaphorininae</taxon>
        <taxon>Diaphorina</taxon>
    </lineage>
</organism>